<accession>A0ACC2KF27</accession>
<gene>
    <name evidence="1" type="ORF">MRB53_028250</name>
</gene>
<name>A0ACC2KF27_PERAE</name>
<sequence length="204" mass="23321">MKQKCIAETLQAQGSVRGIRVAVIRKNSPRDILLRQLREYFLYSKLSSLLPRGQPLEEISSSIEGDQVATEYEPPIHEIPGGDSDEERAIAIPPQQEEEQEQEEEEDEKEEDMVDVTQEAFVPSIKIKRMEKALLISTVVLKHVALSSGLFRLLEEEKLDLLFENQYRTETKVSHTIQVRMPSEYDVDALETKLQTWATTGTHV</sequence>
<organism evidence="1 2">
    <name type="scientific">Persea americana</name>
    <name type="common">Avocado</name>
    <dbReference type="NCBI Taxonomy" id="3435"/>
    <lineage>
        <taxon>Eukaryota</taxon>
        <taxon>Viridiplantae</taxon>
        <taxon>Streptophyta</taxon>
        <taxon>Embryophyta</taxon>
        <taxon>Tracheophyta</taxon>
        <taxon>Spermatophyta</taxon>
        <taxon>Magnoliopsida</taxon>
        <taxon>Magnoliidae</taxon>
        <taxon>Laurales</taxon>
        <taxon>Lauraceae</taxon>
        <taxon>Persea</taxon>
    </lineage>
</organism>
<proteinExistence type="predicted"/>
<dbReference type="Proteomes" id="UP001234297">
    <property type="component" value="Chromosome 9"/>
</dbReference>
<dbReference type="EMBL" id="CM056817">
    <property type="protein sequence ID" value="KAJ8619721.1"/>
    <property type="molecule type" value="Genomic_DNA"/>
</dbReference>
<protein>
    <submittedName>
        <fullName evidence="1">Uncharacterized protein</fullName>
    </submittedName>
</protein>
<evidence type="ECO:0000313" key="1">
    <source>
        <dbReference type="EMBL" id="KAJ8619721.1"/>
    </source>
</evidence>
<reference evidence="1 2" key="1">
    <citation type="journal article" date="2022" name="Hortic Res">
        <title>A haplotype resolved chromosomal level avocado genome allows analysis of novel avocado genes.</title>
        <authorList>
            <person name="Nath O."/>
            <person name="Fletcher S.J."/>
            <person name="Hayward A."/>
            <person name="Shaw L.M."/>
            <person name="Masouleh A.K."/>
            <person name="Furtado A."/>
            <person name="Henry R.J."/>
            <person name="Mitter N."/>
        </authorList>
    </citation>
    <scope>NUCLEOTIDE SEQUENCE [LARGE SCALE GENOMIC DNA]</scope>
    <source>
        <strain evidence="2">cv. Hass</strain>
    </source>
</reference>
<evidence type="ECO:0000313" key="2">
    <source>
        <dbReference type="Proteomes" id="UP001234297"/>
    </source>
</evidence>
<keyword evidence="2" id="KW-1185">Reference proteome</keyword>
<comment type="caution">
    <text evidence="1">The sequence shown here is derived from an EMBL/GenBank/DDBJ whole genome shotgun (WGS) entry which is preliminary data.</text>
</comment>